<reference evidence="6 7" key="1">
    <citation type="submission" date="2021-03" db="EMBL/GenBank/DDBJ databases">
        <title>Genomic Encyclopedia of Type Strains, Phase IV (KMG-IV): sequencing the most valuable type-strain genomes for metagenomic binning, comparative biology and taxonomic classification.</title>
        <authorList>
            <person name="Goeker M."/>
        </authorList>
    </citation>
    <scope>NUCLEOTIDE SEQUENCE [LARGE SCALE GENOMIC DNA]</scope>
    <source>
        <strain evidence="6 7">DSM 27138</strain>
    </source>
</reference>
<protein>
    <recommendedName>
        <fullName evidence="5">UPF0756 membrane protein J2Z79_001330</fullName>
    </recommendedName>
</protein>
<evidence type="ECO:0000256" key="3">
    <source>
        <dbReference type="ARBA" id="ARBA00022989"/>
    </source>
</evidence>
<feature type="transmembrane region" description="Helical" evidence="5">
    <location>
        <begin position="50"/>
        <end position="67"/>
    </location>
</feature>
<comment type="caution">
    <text evidence="6">The sequence shown here is derived from an EMBL/GenBank/DDBJ whole genome shotgun (WGS) entry which is preliminary data.</text>
</comment>
<keyword evidence="7" id="KW-1185">Reference proteome</keyword>
<dbReference type="HAMAP" id="MF_01874">
    <property type="entry name" value="UPF0756"/>
    <property type="match status" value="1"/>
</dbReference>
<evidence type="ECO:0000313" key="6">
    <source>
        <dbReference type="EMBL" id="MBP2017944.1"/>
    </source>
</evidence>
<dbReference type="EMBL" id="JAGGLG010000008">
    <property type="protein sequence ID" value="MBP2017944.1"/>
    <property type="molecule type" value="Genomic_DNA"/>
</dbReference>
<dbReference type="RefSeq" id="WP_209466084.1">
    <property type="nucleotide sequence ID" value="NZ_JAGGLG010000008.1"/>
</dbReference>
<dbReference type="PANTHER" id="PTHR38452">
    <property type="entry name" value="UPF0756 MEMBRANE PROTEIN YEAL"/>
    <property type="match status" value="1"/>
</dbReference>
<comment type="subcellular location">
    <subcellularLocation>
        <location evidence="5">Cell membrane</location>
        <topology evidence="5">Multi-pass membrane protein</topology>
    </subcellularLocation>
</comment>
<sequence length="150" mass="15708">MPSDRVILLALMALGVAARNSLIVTAAGVVLIMRVLSLDRFFPLLERRGLEAGLIFLLMAVLVPFATGEVGWAEIRQSFTSWSGLAAILGGIIAAVLSGYGVTLLQVKPEVIVGMVVGTILGVVLFKGIPVGPLAAAGFTAILLALVRWQ</sequence>
<organism evidence="6 7">
    <name type="scientific">Symbiobacterium terraclitae</name>
    <dbReference type="NCBI Taxonomy" id="557451"/>
    <lineage>
        <taxon>Bacteria</taxon>
        <taxon>Bacillati</taxon>
        <taxon>Bacillota</taxon>
        <taxon>Clostridia</taxon>
        <taxon>Eubacteriales</taxon>
        <taxon>Symbiobacteriaceae</taxon>
        <taxon>Symbiobacterium</taxon>
    </lineage>
</organism>
<feature type="transmembrane region" description="Helical" evidence="5">
    <location>
        <begin position="79"/>
        <end position="100"/>
    </location>
</feature>
<keyword evidence="2 5" id="KW-0812">Transmembrane</keyword>
<comment type="caution">
    <text evidence="5">Lacks conserved residue(s) required for the propagation of feature annotation.</text>
</comment>
<evidence type="ECO:0000256" key="1">
    <source>
        <dbReference type="ARBA" id="ARBA00022475"/>
    </source>
</evidence>
<dbReference type="PANTHER" id="PTHR38452:SF1">
    <property type="entry name" value="UPF0756 MEMBRANE PROTEIN YEAL"/>
    <property type="match status" value="1"/>
</dbReference>
<feature type="transmembrane region" description="Helical" evidence="5">
    <location>
        <begin position="120"/>
        <end position="147"/>
    </location>
</feature>
<evidence type="ECO:0000256" key="2">
    <source>
        <dbReference type="ARBA" id="ARBA00022692"/>
    </source>
</evidence>
<accession>A0ABS4JU08</accession>
<comment type="similarity">
    <text evidence="5">Belongs to the UPF0756 family.</text>
</comment>
<keyword evidence="1 5" id="KW-1003">Cell membrane</keyword>
<evidence type="ECO:0000256" key="5">
    <source>
        <dbReference type="HAMAP-Rule" id="MF_01874"/>
    </source>
</evidence>
<keyword evidence="3 5" id="KW-1133">Transmembrane helix</keyword>
<dbReference type="InterPro" id="IPR007382">
    <property type="entry name" value="UPF0756_TM"/>
</dbReference>
<evidence type="ECO:0000256" key="4">
    <source>
        <dbReference type="ARBA" id="ARBA00023136"/>
    </source>
</evidence>
<dbReference type="Proteomes" id="UP001519289">
    <property type="component" value="Unassembled WGS sequence"/>
</dbReference>
<dbReference type="Pfam" id="PF04284">
    <property type="entry name" value="DUF441"/>
    <property type="match status" value="1"/>
</dbReference>
<gene>
    <name evidence="6" type="ORF">J2Z79_001330</name>
</gene>
<keyword evidence="4 5" id="KW-0472">Membrane</keyword>
<evidence type="ECO:0000313" key="7">
    <source>
        <dbReference type="Proteomes" id="UP001519289"/>
    </source>
</evidence>
<proteinExistence type="inferred from homology"/>
<name>A0ABS4JU08_9FIRM</name>